<organism evidence="1">
    <name type="scientific">Absidia glauca</name>
    <name type="common">Pin mould</name>
    <dbReference type="NCBI Taxonomy" id="4829"/>
    <lineage>
        <taxon>Eukaryota</taxon>
        <taxon>Fungi</taxon>
        <taxon>Fungi incertae sedis</taxon>
        <taxon>Mucoromycota</taxon>
        <taxon>Mucoromycotina</taxon>
        <taxon>Mucoromycetes</taxon>
        <taxon>Mucorales</taxon>
        <taxon>Cunninghamellaceae</taxon>
        <taxon>Absidia</taxon>
    </lineage>
</organism>
<dbReference type="EMBL" id="LT551507">
    <property type="protein sequence ID" value="SAL97109.1"/>
    <property type="molecule type" value="Genomic_DNA"/>
</dbReference>
<reference evidence="1" key="1">
    <citation type="submission" date="2016-04" db="EMBL/GenBank/DDBJ databases">
        <authorList>
            <person name="Evans L.H."/>
            <person name="Alamgir A."/>
            <person name="Owens N."/>
            <person name="Weber N.D."/>
            <person name="Virtaneva K."/>
            <person name="Barbian K."/>
            <person name="Babar A."/>
            <person name="Rosenke K."/>
        </authorList>
    </citation>
    <scope>NUCLEOTIDE SEQUENCE [LARGE SCALE GENOMIC DNA]</scope>
    <source>
        <strain evidence="1">CBS 101.48</strain>
    </source>
</reference>
<protein>
    <submittedName>
        <fullName evidence="1">Uncharacterized protein</fullName>
    </submittedName>
</protein>
<evidence type="ECO:0000313" key="1">
    <source>
        <dbReference type="EMBL" id="SAL97109.1"/>
    </source>
</evidence>
<dbReference type="AlphaFoldDB" id="A0A168LMM7"/>
<accession>A0A168LMM7</accession>
<dbReference type="InParanoid" id="A0A168LMM7"/>
<dbReference type="Proteomes" id="UP000078561">
    <property type="component" value="Unassembled WGS sequence"/>
</dbReference>
<evidence type="ECO:0000313" key="2">
    <source>
        <dbReference type="Proteomes" id="UP000078561"/>
    </source>
</evidence>
<sequence>MPTHLSLPAPPRTHNEAEVETLEMPINANRRRRRRSTAKGNATCKERLVSFFRTYITTPIGHFFRAYCSVHGPI</sequence>
<keyword evidence="2" id="KW-1185">Reference proteome</keyword>
<gene>
    <name evidence="1" type="primary">ABSGL_02567.1 scaffold 3452</name>
</gene>
<name>A0A168LMM7_ABSGL</name>
<proteinExistence type="predicted"/>